<keyword evidence="1" id="KW-0472">Membrane</keyword>
<organism evidence="2 3">
    <name type="scientific">Triticum turgidum subsp. durum</name>
    <name type="common">Durum wheat</name>
    <name type="synonym">Triticum durum</name>
    <dbReference type="NCBI Taxonomy" id="4567"/>
    <lineage>
        <taxon>Eukaryota</taxon>
        <taxon>Viridiplantae</taxon>
        <taxon>Streptophyta</taxon>
        <taxon>Embryophyta</taxon>
        <taxon>Tracheophyta</taxon>
        <taxon>Spermatophyta</taxon>
        <taxon>Magnoliopsida</taxon>
        <taxon>Liliopsida</taxon>
        <taxon>Poales</taxon>
        <taxon>Poaceae</taxon>
        <taxon>BOP clade</taxon>
        <taxon>Pooideae</taxon>
        <taxon>Triticodae</taxon>
        <taxon>Triticeae</taxon>
        <taxon>Triticinae</taxon>
        <taxon>Triticum</taxon>
    </lineage>
</organism>
<accession>A0A9R0S3C9</accession>
<dbReference type="OMA" id="CTHEPHL"/>
<gene>
    <name evidence="2" type="ORF">TRITD_4Av1G017340</name>
</gene>
<proteinExistence type="predicted"/>
<feature type="transmembrane region" description="Helical" evidence="1">
    <location>
        <begin position="6"/>
        <end position="25"/>
    </location>
</feature>
<keyword evidence="3" id="KW-1185">Reference proteome</keyword>
<keyword evidence="1" id="KW-0812">Transmembrane</keyword>
<name>A0A9R0S3C9_TRITD</name>
<evidence type="ECO:0000313" key="2">
    <source>
        <dbReference type="EMBL" id="VAH87933.1"/>
    </source>
</evidence>
<sequence>MPRWFTVLVDWASCVAFYWLVVADIPKRKLTREGKEGLCTHEPHLLHPYTQPLPLLRIFCQGPLWLQQRAVKGASRMGPADFFAGSGAQGRRRRARSHANVVASREEWVGGEGGGGSRARVGSSRLIHGVSGYGFWYRFPFLIQVLAEVSYRIGVLTLSQRIYFYQSLEKSSNHKLEPDLLSSLQTPVHAKIRT</sequence>
<protein>
    <submittedName>
        <fullName evidence="2">Uncharacterized protein</fullName>
    </submittedName>
</protein>
<dbReference type="Proteomes" id="UP000324705">
    <property type="component" value="Chromosome 4A"/>
</dbReference>
<reference evidence="2 3" key="1">
    <citation type="submission" date="2017-09" db="EMBL/GenBank/DDBJ databases">
        <authorList>
            <consortium name="International Durum Wheat Genome Sequencing Consortium (IDWGSC)"/>
            <person name="Milanesi L."/>
        </authorList>
    </citation>
    <scope>NUCLEOTIDE SEQUENCE [LARGE SCALE GENOMIC DNA]</scope>
    <source>
        <strain evidence="3">cv. Svevo</strain>
    </source>
</reference>
<dbReference type="Gramene" id="TRITD4Av1G017340.1">
    <property type="protein sequence ID" value="TRITD4Av1G017340.1"/>
    <property type="gene ID" value="TRITD4Av1G017340"/>
</dbReference>
<dbReference type="EMBL" id="LT934117">
    <property type="protein sequence ID" value="VAH87933.1"/>
    <property type="molecule type" value="Genomic_DNA"/>
</dbReference>
<evidence type="ECO:0000313" key="3">
    <source>
        <dbReference type="Proteomes" id="UP000324705"/>
    </source>
</evidence>
<dbReference type="AlphaFoldDB" id="A0A9R0S3C9"/>
<evidence type="ECO:0000256" key="1">
    <source>
        <dbReference type="SAM" id="Phobius"/>
    </source>
</evidence>
<keyword evidence="1" id="KW-1133">Transmembrane helix</keyword>